<dbReference type="Gene3D" id="3.40.640.10">
    <property type="entry name" value="Type I PLP-dependent aspartate aminotransferase-like (Major domain)"/>
    <property type="match status" value="1"/>
</dbReference>
<comment type="caution">
    <text evidence="8">The sequence shown here is derived from an EMBL/GenBank/DDBJ whole genome shotgun (WGS) entry which is preliminary data.</text>
</comment>
<dbReference type="AlphaFoldDB" id="A0AA37UEY8"/>
<dbReference type="InterPro" id="IPR005861">
    <property type="entry name" value="HisP_aminotrans"/>
</dbReference>
<feature type="domain" description="Aminotransferase class I/classII large" evidence="7">
    <location>
        <begin position="28"/>
        <end position="345"/>
    </location>
</feature>
<evidence type="ECO:0000313" key="9">
    <source>
        <dbReference type="Proteomes" id="UP001157160"/>
    </source>
</evidence>
<dbReference type="InterPro" id="IPR050106">
    <property type="entry name" value="HistidinolP_aminotransfase"/>
</dbReference>
<feature type="modified residue" description="N6-(pyridoxal phosphate)lysine" evidence="6">
    <location>
        <position position="218"/>
    </location>
</feature>
<dbReference type="InterPro" id="IPR015424">
    <property type="entry name" value="PyrdxlP-dep_Trfase"/>
</dbReference>
<comment type="similarity">
    <text evidence="6">Belongs to the class-II pyridoxal-phosphate-dependent aminotransferase family.</text>
</comment>
<dbReference type="InterPro" id="IPR015422">
    <property type="entry name" value="PyrdxlP-dep_Trfase_small"/>
</dbReference>
<dbReference type="NCBIfam" id="NF002878">
    <property type="entry name" value="PRK03321.1"/>
    <property type="match status" value="1"/>
</dbReference>
<dbReference type="GO" id="GO:0004400">
    <property type="term" value="F:histidinol-phosphate transaminase activity"/>
    <property type="evidence" value="ECO:0007669"/>
    <property type="project" value="InterPro"/>
</dbReference>
<dbReference type="InterPro" id="IPR001917">
    <property type="entry name" value="Aminotrans_II_pyridoxalP_BS"/>
</dbReference>
<comment type="catalytic activity">
    <reaction evidence="6">
        <text>an aromatic L-alpha-amino acid + 2-oxoglutarate = an aromatic oxo-acid + L-glutamate</text>
        <dbReference type="Rhea" id="RHEA:17533"/>
        <dbReference type="ChEBI" id="CHEBI:16810"/>
        <dbReference type="ChEBI" id="CHEBI:29985"/>
        <dbReference type="ChEBI" id="CHEBI:73309"/>
        <dbReference type="ChEBI" id="CHEBI:84824"/>
        <dbReference type="EC" id="2.6.1.57"/>
    </reaction>
</comment>
<sequence>MTSPVVLRPEIAALPAYRQGRQAAPGGFKLSSNENPYEPLPGVLEAIGAQTAINRYPDATAAALRERLGARYGLEADQVLVGAGSVSLLQQFMVAAAGHGDEIVYPWRSFEAYPLQVAITGATSVQVPNRSDHSIDLVGLAAAVTERTRVVVVCTPNNPTGTVIDEAAFLRFMDAVPATMLVLLDEAYAEFTDRAEAVDGVPLLERFPNLVVLRTFSKAYGLAGLRIGYALGDAELLAAAQTAGIPLSVTAVAEAAAIASLDAEPELLTRVAEITARRDRLQRGLVEQGWPVPRSSSNFLWLPAGAATTDLAEALMDAGFVVRAFPPEGLRISVGEAESVDSLLRATASLVHLLPTGARTAG</sequence>
<dbReference type="SUPFAM" id="SSF53383">
    <property type="entry name" value="PLP-dependent transferases"/>
    <property type="match status" value="1"/>
</dbReference>
<dbReference type="GO" id="GO:0008793">
    <property type="term" value="F:aromatic-amino-acid transaminase activity"/>
    <property type="evidence" value="ECO:0007669"/>
    <property type="project" value="UniProtKB-UniRule"/>
</dbReference>
<evidence type="ECO:0000256" key="2">
    <source>
        <dbReference type="ARBA" id="ARBA00011738"/>
    </source>
</evidence>
<keyword evidence="5 6" id="KW-0663">Pyridoxal phosphate</keyword>
<dbReference type="InterPro" id="IPR004839">
    <property type="entry name" value="Aminotransferase_I/II_large"/>
</dbReference>
<dbReference type="InterPro" id="IPR015421">
    <property type="entry name" value="PyrdxlP-dep_Trfase_major"/>
</dbReference>
<dbReference type="PROSITE" id="PS00599">
    <property type="entry name" value="AA_TRANSFER_CLASS_2"/>
    <property type="match status" value="1"/>
</dbReference>
<dbReference type="RefSeq" id="WP_284232674.1">
    <property type="nucleotide sequence ID" value="NZ_BSUL01000001.1"/>
</dbReference>
<name>A0AA37UEY8_9MICO</name>
<dbReference type="EC" id="2.6.1.57" evidence="6"/>
<dbReference type="Proteomes" id="UP001157160">
    <property type="component" value="Unassembled WGS sequence"/>
</dbReference>
<evidence type="ECO:0000313" key="8">
    <source>
        <dbReference type="EMBL" id="GMA28989.1"/>
    </source>
</evidence>
<dbReference type="CDD" id="cd00609">
    <property type="entry name" value="AAT_like"/>
    <property type="match status" value="1"/>
</dbReference>
<proteinExistence type="inferred from homology"/>
<comment type="subunit">
    <text evidence="2 6">Homodimer.</text>
</comment>
<accession>A0AA37UEY8</accession>
<dbReference type="HAMAP" id="MF_01513">
    <property type="entry name" value="Phe_aminotrans_2"/>
    <property type="match status" value="1"/>
</dbReference>
<evidence type="ECO:0000256" key="1">
    <source>
        <dbReference type="ARBA" id="ARBA00001933"/>
    </source>
</evidence>
<dbReference type="GO" id="GO:0000105">
    <property type="term" value="P:L-histidine biosynthetic process"/>
    <property type="evidence" value="ECO:0007669"/>
    <property type="project" value="InterPro"/>
</dbReference>
<dbReference type="HAMAP" id="MF_01023">
    <property type="entry name" value="HisC_aminotrans_2"/>
    <property type="match status" value="1"/>
</dbReference>
<dbReference type="PANTHER" id="PTHR43643:SF3">
    <property type="entry name" value="HISTIDINOL-PHOSPHATE AMINOTRANSFERASE"/>
    <property type="match status" value="1"/>
</dbReference>
<comment type="function">
    <text evidence="6">Aminotransferase that catalyzes the conversion of aromatic amino acids and 2-oxoglutarate into corresponding aromatic oxo acids and L-glutamate.</text>
</comment>
<reference evidence="8 9" key="1">
    <citation type="journal article" date="2014" name="Int. J. Syst. Evol. Microbiol.">
        <title>Complete genome sequence of Corynebacterium casei LMG S-19264T (=DSM 44701T), isolated from a smear-ripened cheese.</title>
        <authorList>
            <consortium name="US DOE Joint Genome Institute (JGI-PGF)"/>
            <person name="Walter F."/>
            <person name="Albersmeier A."/>
            <person name="Kalinowski J."/>
            <person name="Ruckert C."/>
        </authorList>
    </citation>
    <scope>NUCLEOTIDE SEQUENCE [LARGE SCALE GENOMIC DNA]</scope>
    <source>
        <strain evidence="8 9">NBRC 112289</strain>
    </source>
</reference>
<comment type="cofactor">
    <cofactor evidence="1 6">
        <name>pyridoxal 5'-phosphate</name>
        <dbReference type="ChEBI" id="CHEBI:597326"/>
    </cofactor>
</comment>
<protein>
    <recommendedName>
        <fullName evidence="6">Aromatic amino acid aminotransferase</fullName>
        <shortName evidence="6">ArAT</shortName>
        <ecNumber evidence="6">2.6.1.57</ecNumber>
    </recommendedName>
</protein>
<keyword evidence="4 6" id="KW-0808">Transferase</keyword>
<evidence type="ECO:0000256" key="5">
    <source>
        <dbReference type="ARBA" id="ARBA00022898"/>
    </source>
</evidence>
<keyword evidence="9" id="KW-1185">Reference proteome</keyword>
<evidence type="ECO:0000259" key="7">
    <source>
        <dbReference type="Pfam" id="PF00155"/>
    </source>
</evidence>
<dbReference type="EMBL" id="BSUL01000001">
    <property type="protein sequence ID" value="GMA28989.1"/>
    <property type="molecule type" value="Genomic_DNA"/>
</dbReference>
<evidence type="ECO:0000256" key="4">
    <source>
        <dbReference type="ARBA" id="ARBA00022679"/>
    </source>
</evidence>
<evidence type="ECO:0000256" key="3">
    <source>
        <dbReference type="ARBA" id="ARBA00022576"/>
    </source>
</evidence>
<dbReference type="PANTHER" id="PTHR43643">
    <property type="entry name" value="HISTIDINOL-PHOSPHATE AMINOTRANSFERASE 2"/>
    <property type="match status" value="1"/>
</dbReference>
<keyword evidence="3 6" id="KW-0032">Aminotransferase</keyword>
<dbReference type="Pfam" id="PF00155">
    <property type="entry name" value="Aminotran_1_2"/>
    <property type="match status" value="1"/>
</dbReference>
<dbReference type="GO" id="GO:0030170">
    <property type="term" value="F:pyridoxal phosphate binding"/>
    <property type="evidence" value="ECO:0007669"/>
    <property type="project" value="UniProtKB-UniRule"/>
</dbReference>
<dbReference type="InterPro" id="IPR024892">
    <property type="entry name" value="ArAT"/>
</dbReference>
<gene>
    <name evidence="6 8" type="primary">pat</name>
    <name evidence="8" type="ORF">GCM10025874_22420</name>
</gene>
<organism evidence="8 9">
    <name type="scientific">Arenivirga flava</name>
    <dbReference type="NCBI Taxonomy" id="1930060"/>
    <lineage>
        <taxon>Bacteria</taxon>
        <taxon>Bacillati</taxon>
        <taxon>Actinomycetota</taxon>
        <taxon>Actinomycetes</taxon>
        <taxon>Micrococcales</taxon>
        <taxon>Microbacteriaceae</taxon>
        <taxon>Arenivirga</taxon>
    </lineage>
</organism>
<dbReference type="Gene3D" id="3.90.1150.10">
    <property type="entry name" value="Aspartate Aminotransferase, domain 1"/>
    <property type="match status" value="1"/>
</dbReference>
<evidence type="ECO:0000256" key="6">
    <source>
        <dbReference type="HAMAP-Rule" id="MF_01513"/>
    </source>
</evidence>